<dbReference type="PANTHER" id="PTHR24058">
    <property type="entry name" value="DUAL SPECIFICITY PROTEIN KINASE"/>
    <property type="match status" value="1"/>
</dbReference>
<feature type="domain" description="Protein kinase" evidence="10">
    <location>
        <begin position="406"/>
        <end position="731"/>
    </location>
</feature>
<feature type="compositionally biased region" description="Low complexity" evidence="9">
    <location>
        <begin position="150"/>
        <end position="166"/>
    </location>
</feature>
<feature type="binding site" evidence="8">
    <location>
        <position position="440"/>
    </location>
    <ligand>
        <name>ATP</name>
        <dbReference type="ChEBI" id="CHEBI:30616"/>
    </ligand>
</feature>
<protein>
    <recommendedName>
        <fullName evidence="1">non-specific serine/threonine protein kinase</fullName>
        <ecNumber evidence="1">2.7.11.1</ecNumber>
    </recommendedName>
</protein>
<evidence type="ECO:0000256" key="6">
    <source>
        <dbReference type="ARBA" id="ARBA00022840"/>
    </source>
</evidence>
<keyword evidence="3" id="KW-0808">Transferase</keyword>
<proteinExistence type="inferred from homology"/>
<keyword evidence="5" id="KW-0418">Kinase</keyword>
<feature type="region of interest" description="Disordered" evidence="9">
    <location>
        <begin position="1"/>
        <end position="175"/>
    </location>
</feature>
<gene>
    <name evidence="11" type="ORF">NLI96_g4166</name>
</gene>
<dbReference type="SMART" id="SM00220">
    <property type="entry name" value="S_TKc"/>
    <property type="match status" value="1"/>
</dbReference>
<dbReference type="GO" id="GO:0045292">
    <property type="term" value="P:mRNA cis splicing, via spliceosome"/>
    <property type="evidence" value="ECO:0007669"/>
    <property type="project" value="InterPro"/>
</dbReference>
<dbReference type="Pfam" id="PF00069">
    <property type="entry name" value="Pkinase"/>
    <property type="match status" value="1"/>
</dbReference>
<dbReference type="PROSITE" id="PS00107">
    <property type="entry name" value="PROTEIN_KINASE_ATP"/>
    <property type="match status" value="1"/>
</dbReference>
<dbReference type="Proteomes" id="UP001212997">
    <property type="component" value="Unassembled WGS sequence"/>
</dbReference>
<organism evidence="11 12">
    <name type="scientific">Meripilus lineatus</name>
    <dbReference type="NCBI Taxonomy" id="2056292"/>
    <lineage>
        <taxon>Eukaryota</taxon>
        <taxon>Fungi</taxon>
        <taxon>Dikarya</taxon>
        <taxon>Basidiomycota</taxon>
        <taxon>Agaricomycotina</taxon>
        <taxon>Agaricomycetes</taxon>
        <taxon>Polyporales</taxon>
        <taxon>Meripilaceae</taxon>
        <taxon>Meripilus</taxon>
    </lineage>
</organism>
<accession>A0AAD5VAR0</accession>
<feature type="compositionally biased region" description="Basic and acidic residues" evidence="9">
    <location>
        <begin position="259"/>
        <end position="271"/>
    </location>
</feature>
<dbReference type="InterPro" id="IPR017441">
    <property type="entry name" value="Protein_kinase_ATP_BS"/>
</dbReference>
<feature type="compositionally biased region" description="Polar residues" evidence="9">
    <location>
        <begin position="1"/>
        <end position="18"/>
    </location>
</feature>
<evidence type="ECO:0000313" key="12">
    <source>
        <dbReference type="Proteomes" id="UP001212997"/>
    </source>
</evidence>
<comment type="caution">
    <text evidence="11">The sequence shown here is derived from an EMBL/GenBank/DDBJ whole genome shotgun (WGS) entry which is preliminary data.</text>
</comment>
<keyword evidence="6 8" id="KW-0067">ATP-binding</keyword>
<dbReference type="InterPro" id="IPR050494">
    <property type="entry name" value="Ser_Thr_dual-spec_kinase"/>
</dbReference>
<keyword evidence="12" id="KW-1185">Reference proteome</keyword>
<dbReference type="EC" id="2.7.11.1" evidence="1"/>
<feature type="compositionally biased region" description="Basic and acidic residues" evidence="9">
    <location>
        <begin position="313"/>
        <end position="328"/>
    </location>
</feature>
<evidence type="ECO:0000256" key="5">
    <source>
        <dbReference type="ARBA" id="ARBA00022777"/>
    </source>
</evidence>
<name>A0AAD5VAR0_9APHY</name>
<feature type="region of interest" description="Disordered" evidence="9">
    <location>
        <begin position="210"/>
        <end position="331"/>
    </location>
</feature>
<evidence type="ECO:0000256" key="9">
    <source>
        <dbReference type="SAM" id="MobiDB-lite"/>
    </source>
</evidence>
<dbReference type="InterPro" id="IPR011009">
    <property type="entry name" value="Kinase-like_dom_sf"/>
</dbReference>
<dbReference type="FunFam" id="1.10.510.10:FF:000078">
    <property type="entry name" value="Serine/threonine-protein kinase PRP4 homolog"/>
    <property type="match status" value="1"/>
</dbReference>
<reference evidence="11" key="1">
    <citation type="submission" date="2022-07" db="EMBL/GenBank/DDBJ databases">
        <title>Genome Sequence of Physisporinus lineatus.</title>
        <authorList>
            <person name="Buettner E."/>
        </authorList>
    </citation>
    <scope>NUCLEOTIDE SEQUENCE</scope>
    <source>
        <strain evidence="11">VT162</strain>
    </source>
</reference>
<dbReference type="AlphaFoldDB" id="A0AAD5VAR0"/>
<dbReference type="InterPro" id="IPR008271">
    <property type="entry name" value="Ser/Thr_kinase_AS"/>
</dbReference>
<sequence>MTNVSSGSKRSWEGTSEPSSHKRPREREDTRDWRDVHLRSPRSKPSSNRKDAIDRRDSLDRRRAEYGGRSRDYDHRRRDYSRDRDRDRDRDRRDDKDRDRDRERSYYRRDEPRRDDHQKVSPKSEVIANGKPVNRTLSKNDSEREEGEISPRQSPLPVSVVVSAPKANPPPLVPPQEVELELTTSDASVEATLAARRAKRLAIMAKYAGISSTTPSEAASPSPGPSSAVEPPPAVSSVSDNISQPHSAIETPTPLIAELKIRNDDASRRESMSASPTPAGFYLAKESDQEPDTKAQEQGGDRDQISAADYDPSLDRREDEQRRVRAGVDDPEQDIEMVEEEVEEVEEEDDVDDMFAVATTVKRVRKVTKVVKPVAPALITTTLDSGADSEGYYQIILGEQLDGGRYQVFSSLGKGMFANVVRARVLQGDQGEVGKEVAIKIIRCQESMYRAGQKEAQILNKLRQADPDDKKHVVRLERTFEHRGHLCLVFESLSMNLRDVVKRFGKDIGLNIRAVRAYAHQLFLSMSLLRKCNIMHADIKPDNILVNEAKNVLKLCDLGSASDASENDITPYLVSRFYRAPEISCVIPLQILHSPNPASSPRCTLYELYTGKILFPGRSNNQMLLLMMELKGRFNSKMIKKAKFGDMYFDDLGAFNSIEKDRVTGSDVMRQVHLTKPTRDLRGRLMPPNSAKLKDDEAKTLTAFIDLLDKCLALDPAKRITPKEALTHPFIRG</sequence>
<dbReference type="Gene3D" id="3.30.200.20">
    <property type="entry name" value="Phosphorylase Kinase, domain 1"/>
    <property type="match status" value="1"/>
</dbReference>
<dbReference type="InterPro" id="IPR000719">
    <property type="entry name" value="Prot_kinase_dom"/>
</dbReference>
<dbReference type="GO" id="GO:0004674">
    <property type="term" value="F:protein serine/threonine kinase activity"/>
    <property type="evidence" value="ECO:0007669"/>
    <property type="project" value="UniProtKB-KW"/>
</dbReference>
<feature type="compositionally biased region" description="Basic and acidic residues" evidence="9">
    <location>
        <begin position="48"/>
        <end position="119"/>
    </location>
</feature>
<dbReference type="GO" id="GO:0005524">
    <property type="term" value="F:ATP binding"/>
    <property type="evidence" value="ECO:0007669"/>
    <property type="project" value="UniProtKB-UniRule"/>
</dbReference>
<dbReference type="CDD" id="cd14135">
    <property type="entry name" value="STKc_PRP4"/>
    <property type="match status" value="1"/>
</dbReference>
<dbReference type="PANTHER" id="PTHR24058:SF103">
    <property type="entry name" value="SERINE_THREONINE-PROTEIN KINASE PRP4 HOMOLOG"/>
    <property type="match status" value="1"/>
</dbReference>
<evidence type="ECO:0000313" key="11">
    <source>
        <dbReference type="EMBL" id="KAJ3486549.1"/>
    </source>
</evidence>
<dbReference type="PROSITE" id="PS50011">
    <property type="entry name" value="PROTEIN_KINASE_DOM"/>
    <property type="match status" value="1"/>
</dbReference>
<evidence type="ECO:0000256" key="7">
    <source>
        <dbReference type="ARBA" id="ARBA00023596"/>
    </source>
</evidence>
<dbReference type="Gene3D" id="1.10.510.10">
    <property type="entry name" value="Transferase(Phosphotransferase) domain 1"/>
    <property type="match status" value="1"/>
</dbReference>
<feature type="compositionally biased region" description="Low complexity" evidence="9">
    <location>
        <begin position="210"/>
        <end position="239"/>
    </location>
</feature>
<evidence type="ECO:0000256" key="1">
    <source>
        <dbReference type="ARBA" id="ARBA00012513"/>
    </source>
</evidence>
<keyword evidence="4 8" id="KW-0547">Nucleotide-binding</keyword>
<feature type="compositionally biased region" description="Basic and acidic residues" evidence="9">
    <location>
        <begin position="285"/>
        <end position="304"/>
    </location>
</feature>
<dbReference type="EMBL" id="JANAWD010000117">
    <property type="protein sequence ID" value="KAJ3486549.1"/>
    <property type="molecule type" value="Genomic_DNA"/>
</dbReference>
<dbReference type="SUPFAM" id="SSF56112">
    <property type="entry name" value="Protein kinase-like (PK-like)"/>
    <property type="match status" value="1"/>
</dbReference>
<evidence type="ECO:0000259" key="10">
    <source>
        <dbReference type="PROSITE" id="PS50011"/>
    </source>
</evidence>
<feature type="compositionally biased region" description="Basic and acidic residues" evidence="9">
    <location>
        <begin position="25"/>
        <end position="38"/>
    </location>
</feature>
<dbReference type="InterPro" id="IPR044092">
    <property type="entry name" value="STKc_PRP4"/>
</dbReference>
<evidence type="ECO:0000256" key="2">
    <source>
        <dbReference type="ARBA" id="ARBA00022527"/>
    </source>
</evidence>
<dbReference type="PROSITE" id="PS00108">
    <property type="entry name" value="PROTEIN_KINASE_ST"/>
    <property type="match status" value="1"/>
</dbReference>
<evidence type="ECO:0000256" key="4">
    <source>
        <dbReference type="ARBA" id="ARBA00022741"/>
    </source>
</evidence>
<evidence type="ECO:0000256" key="8">
    <source>
        <dbReference type="PROSITE-ProRule" id="PRU10141"/>
    </source>
</evidence>
<evidence type="ECO:0000256" key="3">
    <source>
        <dbReference type="ARBA" id="ARBA00022679"/>
    </source>
</evidence>
<comment type="similarity">
    <text evidence="7">Belongs to the protein kinase superfamily. CMGC Ser/Thr protein kinase family.</text>
</comment>
<keyword evidence="2" id="KW-0723">Serine/threonine-protein kinase</keyword>